<evidence type="ECO:0000313" key="2">
    <source>
        <dbReference type="EMBL" id="SVD64125.1"/>
    </source>
</evidence>
<proteinExistence type="predicted"/>
<evidence type="ECO:0000256" key="1">
    <source>
        <dbReference type="SAM" id="MobiDB-lite"/>
    </source>
</evidence>
<feature type="region of interest" description="Disordered" evidence="1">
    <location>
        <begin position="1"/>
        <end position="23"/>
    </location>
</feature>
<dbReference type="EMBL" id="UINC01163686">
    <property type="protein sequence ID" value="SVD64125.1"/>
    <property type="molecule type" value="Genomic_DNA"/>
</dbReference>
<organism evidence="2">
    <name type="scientific">marine metagenome</name>
    <dbReference type="NCBI Taxonomy" id="408172"/>
    <lineage>
        <taxon>unclassified sequences</taxon>
        <taxon>metagenomes</taxon>
        <taxon>ecological metagenomes</taxon>
    </lineage>
</organism>
<protein>
    <submittedName>
        <fullName evidence="2">Uncharacterized protein</fullName>
    </submittedName>
</protein>
<accession>A0A382X0L4</accession>
<dbReference type="AlphaFoldDB" id="A0A382X0L4"/>
<gene>
    <name evidence="2" type="ORF">METZ01_LOCUS416979</name>
</gene>
<name>A0A382X0L4_9ZZZZ</name>
<sequence length="23" mass="2401">GCPQTTSIYRKAGSSTTSKLSLN</sequence>
<feature type="non-terminal residue" evidence="2">
    <location>
        <position position="23"/>
    </location>
</feature>
<feature type="non-terminal residue" evidence="2">
    <location>
        <position position="1"/>
    </location>
</feature>
<reference evidence="2" key="1">
    <citation type="submission" date="2018-05" db="EMBL/GenBank/DDBJ databases">
        <authorList>
            <person name="Lanie J.A."/>
            <person name="Ng W.-L."/>
            <person name="Kazmierczak K.M."/>
            <person name="Andrzejewski T.M."/>
            <person name="Davidsen T.M."/>
            <person name="Wayne K.J."/>
            <person name="Tettelin H."/>
            <person name="Glass J.I."/>
            <person name="Rusch D."/>
            <person name="Podicherti R."/>
            <person name="Tsui H.-C.T."/>
            <person name="Winkler M.E."/>
        </authorList>
    </citation>
    <scope>NUCLEOTIDE SEQUENCE</scope>
</reference>